<keyword evidence="2" id="KW-1185">Reference proteome</keyword>
<dbReference type="Proteomes" id="UP001055879">
    <property type="component" value="Linkage Group LG05"/>
</dbReference>
<dbReference type="EMBL" id="CM042051">
    <property type="protein sequence ID" value="KAI3729416.1"/>
    <property type="molecule type" value="Genomic_DNA"/>
</dbReference>
<organism evidence="1 2">
    <name type="scientific">Arctium lappa</name>
    <name type="common">Greater burdock</name>
    <name type="synonym">Lappa major</name>
    <dbReference type="NCBI Taxonomy" id="4217"/>
    <lineage>
        <taxon>Eukaryota</taxon>
        <taxon>Viridiplantae</taxon>
        <taxon>Streptophyta</taxon>
        <taxon>Embryophyta</taxon>
        <taxon>Tracheophyta</taxon>
        <taxon>Spermatophyta</taxon>
        <taxon>Magnoliopsida</taxon>
        <taxon>eudicotyledons</taxon>
        <taxon>Gunneridae</taxon>
        <taxon>Pentapetalae</taxon>
        <taxon>asterids</taxon>
        <taxon>campanulids</taxon>
        <taxon>Asterales</taxon>
        <taxon>Asteraceae</taxon>
        <taxon>Carduoideae</taxon>
        <taxon>Cardueae</taxon>
        <taxon>Arctiinae</taxon>
        <taxon>Arctium</taxon>
    </lineage>
</organism>
<name>A0ACB9C575_ARCLA</name>
<accession>A0ACB9C575</accession>
<gene>
    <name evidence="1" type="ORF">L6452_18073</name>
</gene>
<comment type="caution">
    <text evidence="1">The sequence shown here is derived from an EMBL/GenBank/DDBJ whole genome shotgun (WGS) entry which is preliminary data.</text>
</comment>
<evidence type="ECO:0000313" key="1">
    <source>
        <dbReference type="EMBL" id="KAI3729416.1"/>
    </source>
</evidence>
<proteinExistence type="predicted"/>
<sequence length="158" mass="18469">MSNLLYFSRVSMNNGRTYFLDIVDRNEIGEYIRLSMKEGLMKPPIKLLTTEEEGEEVVMKEYPMDIDEYTDEQKKRHTGDRLARSILLQGIPNEIYVKIDSYKATGKQMWDKLEKMMLGSKIGNQLKVSNCLNNYEEFKAKEGESLESTYDRFVTLLN</sequence>
<reference evidence="1 2" key="2">
    <citation type="journal article" date="2022" name="Mol. Ecol. Resour.">
        <title>The genomes of chicory, endive, great burdock and yacon provide insights into Asteraceae paleo-polyploidization history and plant inulin production.</title>
        <authorList>
            <person name="Fan W."/>
            <person name="Wang S."/>
            <person name="Wang H."/>
            <person name="Wang A."/>
            <person name="Jiang F."/>
            <person name="Liu H."/>
            <person name="Zhao H."/>
            <person name="Xu D."/>
            <person name="Zhang Y."/>
        </authorList>
    </citation>
    <scope>NUCLEOTIDE SEQUENCE [LARGE SCALE GENOMIC DNA]</scope>
    <source>
        <strain evidence="2">cv. Niubang</strain>
    </source>
</reference>
<evidence type="ECO:0000313" key="2">
    <source>
        <dbReference type="Proteomes" id="UP001055879"/>
    </source>
</evidence>
<protein>
    <submittedName>
        <fullName evidence="1">Uncharacterized protein</fullName>
    </submittedName>
</protein>
<reference evidence="2" key="1">
    <citation type="journal article" date="2022" name="Mol. Ecol. Resour.">
        <title>The genomes of chicory, endive, great burdock and yacon provide insights into Asteraceae palaeo-polyploidization history and plant inulin production.</title>
        <authorList>
            <person name="Fan W."/>
            <person name="Wang S."/>
            <person name="Wang H."/>
            <person name="Wang A."/>
            <person name="Jiang F."/>
            <person name="Liu H."/>
            <person name="Zhao H."/>
            <person name="Xu D."/>
            <person name="Zhang Y."/>
        </authorList>
    </citation>
    <scope>NUCLEOTIDE SEQUENCE [LARGE SCALE GENOMIC DNA]</scope>
    <source>
        <strain evidence="2">cv. Niubang</strain>
    </source>
</reference>